<evidence type="ECO:0000313" key="7">
    <source>
        <dbReference type="Proteomes" id="UP000037784"/>
    </source>
</evidence>
<dbReference type="InterPro" id="IPR035068">
    <property type="entry name" value="TldD/PmbA_N"/>
</dbReference>
<dbReference type="InterPro" id="IPR002510">
    <property type="entry name" value="Metalloprtase-TldD/E_N"/>
</dbReference>
<dbReference type="InterPro" id="IPR036059">
    <property type="entry name" value="TldD/PmbA_sf"/>
</dbReference>
<dbReference type="InterPro" id="IPR045569">
    <property type="entry name" value="Metalloprtase-TldD/E_C"/>
</dbReference>
<dbReference type="GO" id="GO:0008237">
    <property type="term" value="F:metallopeptidase activity"/>
    <property type="evidence" value="ECO:0007669"/>
    <property type="project" value="InterPro"/>
</dbReference>
<reference evidence="7" key="2">
    <citation type="submission" date="2015-08" db="EMBL/GenBank/DDBJ databases">
        <title>Draft Genome Sequence of a Heterotrophic Facultative Anaerobic Bacterium Ardenticatena maritima Strain 110S.</title>
        <authorList>
            <person name="Kawaichi S."/>
            <person name="Yoshida T."/>
            <person name="Sako Y."/>
            <person name="Nakamura R."/>
        </authorList>
    </citation>
    <scope>NUCLEOTIDE SEQUENCE [LARGE SCALE GENOMIC DNA]</scope>
    <source>
        <strain evidence="7">110S</strain>
    </source>
</reference>
<dbReference type="AlphaFoldDB" id="A0A0M9UE38"/>
<feature type="domain" description="Metalloprotease TldD/E N-terminal" evidence="3">
    <location>
        <begin position="24"/>
        <end position="87"/>
    </location>
</feature>
<evidence type="ECO:0000256" key="1">
    <source>
        <dbReference type="ARBA" id="ARBA00005836"/>
    </source>
</evidence>
<evidence type="ECO:0008006" key="8">
    <source>
        <dbReference type="Google" id="ProtNLM"/>
    </source>
</evidence>
<comment type="similarity">
    <text evidence="1">Belongs to the peptidase U62 family.</text>
</comment>
<feature type="compositionally biased region" description="Low complexity" evidence="2">
    <location>
        <begin position="108"/>
        <end position="120"/>
    </location>
</feature>
<evidence type="ECO:0000259" key="5">
    <source>
        <dbReference type="Pfam" id="PF19290"/>
    </source>
</evidence>
<feature type="domain" description="Metalloprotease TldD/E central" evidence="5">
    <location>
        <begin position="120"/>
        <end position="211"/>
    </location>
</feature>
<dbReference type="PANTHER" id="PTHR43666">
    <property type="entry name" value="TLDD PROTEIN"/>
    <property type="match status" value="1"/>
</dbReference>
<dbReference type="Pfam" id="PF19289">
    <property type="entry name" value="PmbA_TldD_3rd"/>
    <property type="match status" value="1"/>
</dbReference>
<keyword evidence="7" id="KW-1185">Reference proteome</keyword>
<dbReference type="Pfam" id="PF19290">
    <property type="entry name" value="PmbA_TldD_2nd"/>
    <property type="match status" value="1"/>
</dbReference>
<dbReference type="EMBL" id="BBZA01000308">
    <property type="protein sequence ID" value="GAP64704.1"/>
    <property type="molecule type" value="Genomic_DNA"/>
</dbReference>
<dbReference type="InterPro" id="IPR045570">
    <property type="entry name" value="Metalloprtase-TldD/E_cen_dom"/>
</dbReference>
<organism evidence="6 7">
    <name type="scientific">Ardenticatena maritima</name>
    <dbReference type="NCBI Taxonomy" id="872965"/>
    <lineage>
        <taxon>Bacteria</taxon>
        <taxon>Bacillati</taxon>
        <taxon>Chloroflexota</taxon>
        <taxon>Ardenticatenia</taxon>
        <taxon>Ardenticatenales</taxon>
        <taxon>Ardenticatenaceae</taxon>
        <taxon>Ardenticatena</taxon>
    </lineage>
</organism>
<feature type="region of interest" description="Disordered" evidence="2">
    <location>
        <begin position="89"/>
        <end position="123"/>
    </location>
</feature>
<evidence type="ECO:0000259" key="4">
    <source>
        <dbReference type="Pfam" id="PF19289"/>
    </source>
</evidence>
<evidence type="ECO:0000259" key="3">
    <source>
        <dbReference type="Pfam" id="PF01523"/>
    </source>
</evidence>
<feature type="domain" description="Metalloprotease TldD/E C-terminal" evidence="4">
    <location>
        <begin position="219"/>
        <end position="444"/>
    </location>
</feature>
<sequence>MLNEQTLRDLAQTVLLASRADETEVVLLATHARLTRFANNEIHQNVAEHNLEARIRVVKGGRVGVAISNSADRDALLKTLEQAEALAANTPPVPDWPGLPHDTRPTPETETWSEATASATPERRADLVGDVCRTADAAGHVASGALETNTQALYIANSHGVERYVPRTVASFVTVVMSDTGSGYAAGAHRDLNAIPVADLGREAVETATRSRNPIDLEPGVYDVVLDTYAMADILSFVCSLGFGGQAYAEGRSFVSGKLGEQVLGENITIIDDGLSPDGLPLPVDFEGVVRQRLPLVEHGVARAVAWDSRWAARAGTESTGHALPAPNWWGPVPLHPHLAAGETPRSELVRHVERGIYVTRFNYTRTVNPGRVIVTGLTRDGTFLIENGEIVAPIKNLRFTQSYVEALQNVVALSRERRILASFGTVGAMKVPAAVIRNFTFTGKTQF</sequence>
<evidence type="ECO:0000313" key="6">
    <source>
        <dbReference type="EMBL" id="GAP64704.1"/>
    </source>
</evidence>
<name>A0A0M9UE38_9CHLR</name>
<dbReference type="Gene3D" id="3.30.2290.10">
    <property type="entry name" value="PmbA/TldD superfamily"/>
    <property type="match status" value="1"/>
</dbReference>
<dbReference type="PANTHER" id="PTHR43666:SF1">
    <property type="entry name" value="CONSERVED PROTEIN"/>
    <property type="match status" value="1"/>
</dbReference>
<accession>A0A0M9UE38</accession>
<protein>
    <recommendedName>
        <fullName evidence="8">TldD/PmbA family protein</fullName>
    </recommendedName>
</protein>
<dbReference type="RefSeq" id="WP_054494444.1">
    <property type="nucleotide sequence ID" value="NZ_BBZA01000308.1"/>
</dbReference>
<dbReference type="Proteomes" id="UP000037784">
    <property type="component" value="Unassembled WGS sequence"/>
</dbReference>
<dbReference type="OrthoDB" id="9803618at2"/>
<dbReference type="STRING" id="872965.SE16_01745"/>
<reference evidence="6 7" key="1">
    <citation type="journal article" date="2015" name="Genome Announc.">
        <title>Draft Genome Sequence of a Heterotrophic Facultative Anaerobic Thermophilic Bacterium, Ardenticatena maritima Strain 110ST.</title>
        <authorList>
            <person name="Kawaichi S."/>
            <person name="Yoshida T."/>
            <person name="Sako Y."/>
            <person name="Nakamura R."/>
        </authorList>
    </citation>
    <scope>NUCLEOTIDE SEQUENCE [LARGE SCALE GENOMIC DNA]</scope>
    <source>
        <strain evidence="6 7">110S</strain>
    </source>
</reference>
<dbReference type="InParanoid" id="A0A0M9UE38"/>
<dbReference type="SUPFAM" id="SSF111283">
    <property type="entry name" value="Putative modulator of DNA gyrase, PmbA/TldD"/>
    <property type="match status" value="1"/>
</dbReference>
<dbReference type="GO" id="GO:0006508">
    <property type="term" value="P:proteolysis"/>
    <property type="evidence" value="ECO:0007669"/>
    <property type="project" value="InterPro"/>
</dbReference>
<gene>
    <name evidence="6" type="ORF">ARMA_3127</name>
</gene>
<comment type="caution">
    <text evidence="6">The sequence shown here is derived from an EMBL/GenBank/DDBJ whole genome shotgun (WGS) entry which is preliminary data.</text>
</comment>
<dbReference type="Pfam" id="PF01523">
    <property type="entry name" value="PmbA_TldD_1st"/>
    <property type="match status" value="1"/>
</dbReference>
<proteinExistence type="inferred from homology"/>
<evidence type="ECO:0000256" key="2">
    <source>
        <dbReference type="SAM" id="MobiDB-lite"/>
    </source>
</evidence>